<dbReference type="Gene3D" id="1.10.10.1210">
    <property type="entry name" value="MAGE homology domain, winged helix WH2 motif"/>
    <property type="match status" value="1"/>
</dbReference>
<dbReference type="PANTHER" id="PTHR11736:SF14">
    <property type="entry name" value="NSE3 HOMOLOG, SMC5-SMC6 COMPLEX COMPONENT"/>
    <property type="match status" value="1"/>
</dbReference>
<evidence type="ECO:0000259" key="1">
    <source>
        <dbReference type="PROSITE" id="PS50838"/>
    </source>
</evidence>
<protein>
    <submittedName>
        <fullName evidence="2">(African queen) hypothetical protein</fullName>
    </submittedName>
</protein>
<dbReference type="Proteomes" id="UP000789524">
    <property type="component" value="Unassembled WGS sequence"/>
</dbReference>
<dbReference type="Gene3D" id="1.10.10.1200">
    <property type="entry name" value="MAGE homology domain, winged helix WH1 motif"/>
    <property type="match status" value="1"/>
</dbReference>
<dbReference type="OrthoDB" id="205198at2759"/>
<dbReference type="InterPro" id="IPR002190">
    <property type="entry name" value="MHD_dom"/>
</dbReference>
<accession>A0A8J2QRE9</accession>
<evidence type="ECO:0000313" key="2">
    <source>
        <dbReference type="EMBL" id="CAG9564478.1"/>
    </source>
</evidence>
<feature type="domain" description="MAGE" evidence="1">
    <location>
        <begin position="13"/>
        <end position="203"/>
    </location>
</feature>
<dbReference type="InterPro" id="IPR037445">
    <property type="entry name" value="MAGE"/>
</dbReference>
<reference evidence="2" key="1">
    <citation type="submission" date="2021-09" db="EMBL/GenBank/DDBJ databases">
        <authorList>
            <person name="Martin H S."/>
        </authorList>
    </citation>
    <scope>NUCLEOTIDE SEQUENCE</scope>
</reference>
<dbReference type="Pfam" id="PF01454">
    <property type="entry name" value="MAGE"/>
    <property type="match status" value="1"/>
</dbReference>
<evidence type="ECO:0000313" key="3">
    <source>
        <dbReference type="Proteomes" id="UP000789524"/>
    </source>
</evidence>
<dbReference type="InterPro" id="IPR041899">
    <property type="entry name" value="MAGE_WH2"/>
</dbReference>
<proteinExistence type="predicted"/>
<name>A0A8J2QRE9_9NEOP</name>
<dbReference type="InterPro" id="IPR041898">
    <property type="entry name" value="MAGE_WH1"/>
</dbReference>
<dbReference type="GO" id="GO:0005634">
    <property type="term" value="C:nucleus"/>
    <property type="evidence" value="ECO:0007669"/>
    <property type="project" value="TreeGrafter"/>
</dbReference>
<sequence length="213" mass="24408">MTQRSQNVSVSCSKEAVYGCVRYILCREGSKIPIKRSDIINHISETCKVTKQNASHVFIAAQNELKRVYGYKVVELKLKDAIQCIVVLDKPEKSLLSSSTNPYHRRLLIVVLTHIFMSSGPVAEAEAYVLVENDHKQRKIVTNVFTKQLYLTHYKEGEGELARFVFDWGPRAHIEVPKMFLLNKVANALEKDPQHWSEQYKIASTDNSNQERD</sequence>
<dbReference type="PROSITE" id="PS50838">
    <property type="entry name" value="MAGE"/>
    <property type="match status" value="1"/>
</dbReference>
<keyword evidence="3" id="KW-1185">Reference proteome</keyword>
<dbReference type="AlphaFoldDB" id="A0A8J2QRE9"/>
<dbReference type="EMBL" id="CAKASE010000051">
    <property type="protein sequence ID" value="CAG9564478.1"/>
    <property type="molecule type" value="Genomic_DNA"/>
</dbReference>
<organism evidence="2 3">
    <name type="scientific">Danaus chrysippus</name>
    <name type="common">African queen</name>
    <dbReference type="NCBI Taxonomy" id="151541"/>
    <lineage>
        <taxon>Eukaryota</taxon>
        <taxon>Metazoa</taxon>
        <taxon>Ecdysozoa</taxon>
        <taxon>Arthropoda</taxon>
        <taxon>Hexapoda</taxon>
        <taxon>Insecta</taxon>
        <taxon>Pterygota</taxon>
        <taxon>Neoptera</taxon>
        <taxon>Endopterygota</taxon>
        <taxon>Lepidoptera</taxon>
        <taxon>Glossata</taxon>
        <taxon>Ditrysia</taxon>
        <taxon>Papilionoidea</taxon>
        <taxon>Nymphalidae</taxon>
        <taxon>Danainae</taxon>
        <taxon>Danaini</taxon>
        <taxon>Danaina</taxon>
        <taxon>Danaus</taxon>
        <taxon>Anosia</taxon>
    </lineage>
</organism>
<dbReference type="SMART" id="SM01373">
    <property type="entry name" value="MAGE"/>
    <property type="match status" value="1"/>
</dbReference>
<comment type="caution">
    <text evidence="2">The sequence shown here is derived from an EMBL/GenBank/DDBJ whole genome shotgun (WGS) entry which is preliminary data.</text>
</comment>
<gene>
    <name evidence="2" type="ORF">DCHRY22_LOCUS5470</name>
</gene>
<dbReference type="PANTHER" id="PTHR11736">
    <property type="entry name" value="MELANOMA-ASSOCIATED ANTIGEN MAGE ANTIGEN"/>
    <property type="match status" value="1"/>
</dbReference>